<dbReference type="AlphaFoldDB" id="A0AAV3XM34"/>
<reference evidence="1" key="1">
    <citation type="submission" date="2019-10" db="EMBL/GenBank/DDBJ databases">
        <title>Draft genome sequece of Microseira wollei NIES-4236.</title>
        <authorList>
            <person name="Yamaguchi H."/>
            <person name="Suzuki S."/>
            <person name="Kawachi M."/>
        </authorList>
    </citation>
    <scope>NUCLEOTIDE SEQUENCE</scope>
    <source>
        <strain evidence="1">NIES-4236</strain>
    </source>
</reference>
<evidence type="ECO:0000313" key="1">
    <source>
        <dbReference type="EMBL" id="GET42995.1"/>
    </source>
</evidence>
<proteinExistence type="predicted"/>
<dbReference type="RefSeq" id="WP_226591340.1">
    <property type="nucleotide sequence ID" value="NZ_BLAY01000193.1"/>
</dbReference>
<protein>
    <submittedName>
        <fullName evidence="1">Uncharacterized protein</fullName>
    </submittedName>
</protein>
<organism evidence="1 2">
    <name type="scientific">Microseira wollei NIES-4236</name>
    <dbReference type="NCBI Taxonomy" id="2530354"/>
    <lineage>
        <taxon>Bacteria</taxon>
        <taxon>Bacillati</taxon>
        <taxon>Cyanobacteriota</taxon>
        <taxon>Cyanophyceae</taxon>
        <taxon>Oscillatoriophycideae</taxon>
        <taxon>Aerosakkonematales</taxon>
        <taxon>Aerosakkonemataceae</taxon>
        <taxon>Microseira</taxon>
    </lineage>
</organism>
<dbReference type="EMBL" id="BLAY01000193">
    <property type="protein sequence ID" value="GET42995.1"/>
    <property type="molecule type" value="Genomic_DNA"/>
</dbReference>
<keyword evidence="2" id="KW-1185">Reference proteome</keyword>
<dbReference type="Proteomes" id="UP001050975">
    <property type="component" value="Unassembled WGS sequence"/>
</dbReference>
<gene>
    <name evidence="1" type="ORF">MiSe_78150</name>
</gene>
<evidence type="ECO:0000313" key="2">
    <source>
        <dbReference type="Proteomes" id="UP001050975"/>
    </source>
</evidence>
<sequence length="137" mass="15364">MPFDESGDLAVRVNWGPINLSQPVGANLLLADVYYCGPVPYLATVRKLFFQRNVGEVVVFSVPGTYQDSGDNFTAPGVFIWQQVDGTPQLNTSIRSELGFKRSIRKKGVKRGRYPRYPWDYATENINISVQIEVYAG</sequence>
<comment type="caution">
    <text evidence="1">The sequence shown here is derived from an EMBL/GenBank/DDBJ whole genome shotgun (WGS) entry which is preliminary data.</text>
</comment>
<accession>A0AAV3XM34</accession>
<name>A0AAV3XM34_9CYAN</name>